<dbReference type="PANTHER" id="PTHR45024:SF2">
    <property type="entry name" value="SCP2 DOMAIN-CONTAINING PROTEIN"/>
    <property type="match status" value="1"/>
</dbReference>
<proteinExistence type="inferred from homology"/>
<dbReference type="OrthoDB" id="3592703at2759"/>
<dbReference type="PRINTS" id="PR00080">
    <property type="entry name" value="SDRFAMILY"/>
</dbReference>
<reference evidence="12" key="3">
    <citation type="submission" date="2012-09" db="EMBL/GenBank/DDBJ databases">
        <authorList>
            <consortium name="VectorBase"/>
        </authorList>
    </citation>
    <scope>NUCLEOTIDE SEQUENCE</scope>
    <source>
        <strain evidence="12">Liverpool</strain>
    </source>
</reference>
<dbReference type="Gene3D" id="3.40.50.720">
    <property type="entry name" value="NAD(P)-binding Rossmann-like Domain"/>
    <property type="match status" value="1"/>
</dbReference>
<comment type="similarity">
    <text evidence="3">Belongs to the short-chain dehydrogenases/reductases (SDR) family.</text>
</comment>
<dbReference type="SMART" id="SM00822">
    <property type="entry name" value="PKS_KR"/>
    <property type="match status" value="1"/>
</dbReference>
<evidence type="ECO:0000313" key="13">
    <source>
        <dbReference type="Proteomes" id="UP000682892"/>
    </source>
</evidence>
<keyword evidence="5" id="KW-0560">Oxidoreductase</keyword>
<dbReference type="Pfam" id="PF01575">
    <property type="entry name" value="MaoC_dehydratas"/>
    <property type="match status" value="1"/>
</dbReference>
<evidence type="ECO:0000259" key="11">
    <source>
        <dbReference type="SMART" id="SM00822"/>
    </source>
</evidence>
<dbReference type="HOGENOM" id="CLU_010194_18_4_1"/>
<dbReference type="GO" id="GO:0006635">
    <property type="term" value="P:fatty acid beta-oxidation"/>
    <property type="evidence" value="ECO:0007669"/>
    <property type="project" value="UniProtKB-UniPathway"/>
</dbReference>
<dbReference type="InterPro" id="IPR029069">
    <property type="entry name" value="HotDog_dom_sf"/>
</dbReference>
<dbReference type="OMA" id="GKTRWQR"/>
<dbReference type="SUPFAM" id="SSF51735">
    <property type="entry name" value="NAD(P)-binding Rossmann-fold domains"/>
    <property type="match status" value="1"/>
</dbReference>
<dbReference type="Pfam" id="PF02036">
    <property type="entry name" value="SCP2"/>
    <property type="match status" value="1"/>
</dbReference>
<evidence type="ECO:0000256" key="3">
    <source>
        <dbReference type="ARBA" id="ARBA00006484"/>
    </source>
</evidence>
<evidence type="ECO:0000256" key="4">
    <source>
        <dbReference type="ARBA" id="ARBA00022832"/>
    </source>
</evidence>
<evidence type="ECO:0000256" key="9">
    <source>
        <dbReference type="ARBA" id="ARBA00023239"/>
    </source>
</evidence>
<comment type="subcellular location">
    <subcellularLocation>
        <location evidence="1">Peroxisome</location>
    </subcellularLocation>
</comment>
<sequence>MVSAKRDQLRYDGRVVVVTGAGAGLGREYALLFGSRGAKVVVNDLGGNFHGQGKSNAADKVVEEIRSAGGTAVADYNSVVDGEKIIQTAMEAFGRVDVLINNAGILRDRSLARISDEDWNLIHDVHMKGSFMTTRAAWPIMKKQNFGRIIMTSSNSGVYGNFGQANYSAAKLGLVGLANTVAIEGQKNNIHCNVIVPTAASRMTEGILPEILFNELKPKLIAPVVAYLCHESCEDNGAIIESAAGWATKVHFVRGKGSVLRTSIDEDVTPEYVRNVWDKVTDMSEAKHLNAIGEASLSLVEVLEKLREGKSAENSVTETYKFNYKDVILYALGVGATVTDESDLRFLYENHPEFSVLPTFFILPGLLSVMGSDLTAKAIPHAQFDLTNILHGEQYIELFDSVPTDGVLTTTSTVIDVLDKKSGALVVTQSESFDENGTLVARGQSSTFVVGVGNFNGKSKASSEVKALMPNPKRSPDASVQIKTSRDQAALYRLSGDLNPMHIDPSFSAIAGYKTPILHGLCTMGISVKAVLKRYGNDDSSLFKAAKVRFSKPVLPGQTLRIDMWKEANNRVCFRTVVVETNTEVLSGAYVDLKKIVLKPNMTAGKSLQSDAVFAGIKDRVSENEAKAKAINAVFLYKITDGGKVSKEWVLDLKNAKVYEGPVQGKADTTMTISDSDMVDLALGKLQPQAAFMKGKLKITGNIMLAQKLAPLLKTEAKL</sequence>
<accession>A0A1S4FFC3</accession>
<evidence type="ECO:0000256" key="2">
    <source>
        <dbReference type="ARBA" id="ARBA00005005"/>
    </source>
</evidence>
<dbReference type="Gene3D" id="3.30.1050.10">
    <property type="entry name" value="SCP2 sterol-binding domain"/>
    <property type="match status" value="1"/>
</dbReference>
<organism evidence="12 13">
    <name type="scientific">Aedes aegypti</name>
    <name type="common">Yellowfever mosquito</name>
    <name type="synonym">Culex aegypti</name>
    <dbReference type="NCBI Taxonomy" id="7159"/>
    <lineage>
        <taxon>Eukaryota</taxon>
        <taxon>Metazoa</taxon>
        <taxon>Ecdysozoa</taxon>
        <taxon>Arthropoda</taxon>
        <taxon>Hexapoda</taxon>
        <taxon>Insecta</taxon>
        <taxon>Pterygota</taxon>
        <taxon>Neoptera</taxon>
        <taxon>Endopterygota</taxon>
        <taxon>Diptera</taxon>
        <taxon>Nematocera</taxon>
        <taxon>Culicoidea</taxon>
        <taxon>Culicidae</taxon>
        <taxon>Culicinae</taxon>
        <taxon>Aedini</taxon>
        <taxon>Aedes</taxon>
        <taxon>Stegomyia</taxon>
    </lineage>
</organism>
<dbReference type="GO" id="GO:0016491">
    <property type="term" value="F:oxidoreductase activity"/>
    <property type="evidence" value="ECO:0007669"/>
    <property type="project" value="UniProtKB-KW"/>
</dbReference>
<dbReference type="FunFam" id="3.30.1050.10:FF:000001">
    <property type="entry name" value="Putative Non-specific lipid-transfer protein"/>
    <property type="match status" value="1"/>
</dbReference>
<dbReference type="GO" id="GO:0016853">
    <property type="term" value="F:isomerase activity"/>
    <property type="evidence" value="ECO:0007669"/>
    <property type="project" value="UniProtKB-KW"/>
</dbReference>
<keyword evidence="9" id="KW-0456">Lyase</keyword>
<dbReference type="PRINTS" id="PR00081">
    <property type="entry name" value="GDHRDH"/>
</dbReference>
<dbReference type="AlphaFoldDB" id="A0A1S4FFC3"/>
<dbReference type="UniPathway" id="UPA00659"/>
<feature type="domain" description="Ketoreductase" evidence="11">
    <location>
        <begin position="14"/>
        <end position="206"/>
    </location>
</feature>
<protein>
    <recommendedName>
        <fullName evidence="10">Peroxisomal multifunctional enzyme type 2</fullName>
    </recommendedName>
</protein>
<keyword evidence="4" id="KW-0276">Fatty acid metabolism</keyword>
<evidence type="ECO:0000313" key="12">
    <source>
        <dbReference type="EMBL" id="EAT41321.1"/>
    </source>
</evidence>
<dbReference type="InterPro" id="IPR057326">
    <property type="entry name" value="KR_dom"/>
</dbReference>
<dbReference type="CDD" id="cd05353">
    <property type="entry name" value="hydroxyacyl-CoA-like_DH_SDR_c-like"/>
    <property type="match status" value="1"/>
</dbReference>
<keyword evidence="7" id="KW-0576">Peroxisome</keyword>
<comment type="pathway">
    <text evidence="2">Lipid metabolism; fatty acid beta-oxidation.</text>
</comment>
<reference evidence="12" key="2">
    <citation type="journal article" date="2007" name="Science">
        <title>Genome sequence of Aedes aegypti, a major arbovirus vector.</title>
        <authorList>
            <person name="Nene V."/>
            <person name="Wortman J.R."/>
            <person name="Lawson D."/>
            <person name="Haas B."/>
            <person name="Kodira C."/>
            <person name="Tu Z.J."/>
            <person name="Loftus B."/>
            <person name="Xi Z."/>
            <person name="Megy K."/>
            <person name="Grabherr M."/>
            <person name="Ren Q."/>
            <person name="Zdobnov E.M."/>
            <person name="Lobo N.F."/>
            <person name="Campbell K.S."/>
            <person name="Brown S.E."/>
            <person name="Bonaldo M.F."/>
            <person name="Zhu J."/>
            <person name="Sinkins S.P."/>
            <person name="Hogenkamp D.G."/>
            <person name="Amedeo P."/>
            <person name="Arensburger P."/>
            <person name="Atkinson P.W."/>
            <person name="Bidwell S."/>
            <person name="Biedler J."/>
            <person name="Birney E."/>
            <person name="Bruggner R.V."/>
            <person name="Costas J."/>
            <person name="Coy M.R."/>
            <person name="Crabtree J."/>
            <person name="Crawford M."/>
            <person name="Debruyn B."/>
            <person name="Decaprio D."/>
            <person name="Eiglmeier K."/>
            <person name="Eisenstadt E."/>
            <person name="El-Dorry H."/>
            <person name="Gelbart W.M."/>
            <person name="Gomes S.L."/>
            <person name="Hammond M."/>
            <person name="Hannick L.I."/>
            <person name="Hogan J.R."/>
            <person name="Holmes M.H."/>
            <person name="Jaffe D."/>
            <person name="Johnston J.S."/>
            <person name="Kennedy R.C."/>
            <person name="Koo H."/>
            <person name="Kravitz S."/>
            <person name="Kriventseva E.V."/>
            <person name="Kulp D."/>
            <person name="Labutti K."/>
            <person name="Lee E."/>
            <person name="Li S."/>
            <person name="Lovin D.D."/>
            <person name="Mao C."/>
            <person name="Mauceli E."/>
            <person name="Menck C.F."/>
            <person name="Miller J.R."/>
            <person name="Montgomery P."/>
            <person name="Mori A."/>
            <person name="Nascimento A.L."/>
            <person name="Naveira H.F."/>
            <person name="Nusbaum C."/>
            <person name="O'leary S."/>
            <person name="Orvis J."/>
            <person name="Pertea M."/>
            <person name="Quesneville H."/>
            <person name="Reidenbach K.R."/>
            <person name="Rogers Y.H."/>
            <person name="Roth C.W."/>
            <person name="Schneider J.R."/>
            <person name="Schatz M."/>
            <person name="Shumway M."/>
            <person name="Stanke M."/>
            <person name="Stinson E.O."/>
            <person name="Tubio J.M."/>
            <person name="Vanzee J.P."/>
            <person name="Verjovski-Almeida S."/>
            <person name="Werner D."/>
            <person name="White O."/>
            <person name="Wyder S."/>
            <person name="Zeng Q."/>
            <person name="Zhao Q."/>
            <person name="Zhao Y."/>
            <person name="Hill C.A."/>
            <person name="Raikhel A.S."/>
            <person name="Soares M.B."/>
            <person name="Knudson D.L."/>
            <person name="Lee N.H."/>
            <person name="Galagan J."/>
            <person name="Salzberg S.L."/>
            <person name="Paulsen I.T."/>
            <person name="Dimopoulos G."/>
            <person name="Collins F.H."/>
            <person name="Birren B."/>
            <person name="Fraser-Liggett C.M."/>
            <person name="Severson D.W."/>
        </authorList>
    </citation>
    <scope>NUCLEOTIDE SEQUENCE [LARGE SCALE GENOMIC DNA]</scope>
    <source>
        <strain evidence="12">Liverpool</strain>
    </source>
</reference>
<reference evidence="12" key="1">
    <citation type="submission" date="2005-10" db="EMBL/GenBank/DDBJ databases">
        <authorList>
            <person name="Loftus B.J."/>
            <person name="Nene V.M."/>
            <person name="Hannick L.I."/>
            <person name="Bidwell S."/>
            <person name="Haas B."/>
            <person name="Amedeo P."/>
            <person name="Orvis J."/>
            <person name="Wortman J.R."/>
            <person name="White O.R."/>
            <person name="Salzberg S."/>
            <person name="Shumway M."/>
            <person name="Koo H."/>
            <person name="Zhao Y."/>
            <person name="Holmes M."/>
            <person name="Miller J."/>
            <person name="Schatz M."/>
            <person name="Pop M."/>
            <person name="Pai G."/>
            <person name="Utterback T."/>
            <person name="Rogers Y.-H."/>
            <person name="Kravitz S."/>
            <person name="Fraser C.M."/>
        </authorList>
    </citation>
    <scope>NUCLEOTIDE SEQUENCE</scope>
    <source>
        <strain evidence="12">Liverpool</strain>
    </source>
</reference>
<dbReference type="EMBL" id="CH477416">
    <property type="protein sequence ID" value="EAT41321.1"/>
    <property type="molecule type" value="Genomic_DNA"/>
</dbReference>
<dbReference type="FunFam" id="3.40.50.720:FF:000185">
    <property type="entry name" value="peroxisomal multifunctional enzyme type 2"/>
    <property type="match status" value="1"/>
</dbReference>
<dbReference type="SUPFAM" id="SSF54637">
    <property type="entry name" value="Thioesterase/thiol ester dehydrase-isomerase"/>
    <property type="match status" value="2"/>
</dbReference>
<name>A0A1S4FFC3_AEDAE</name>
<dbReference type="SUPFAM" id="SSF55718">
    <property type="entry name" value="SCP-like"/>
    <property type="match status" value="1"/>
</dbReference>
<evidence type="ECO:0000256" key="5">
    <source>
        <dbReference type="ARBA" id="ARBA00023002"/>
    </source>
</evidence>
<dbReference type="InterPro" id="IPR036527">
    <property type="entry name" value="SCP2_sterol-bd_dom_sf"/>
</dbReference>
<evidence type="ECO:0000256" key="7">
    <source>
        <dbReference type="ARBA" id="ARBA00023140"/>
    </source>
</evidence>
<dbReference type="Pfam" id="PF22622">
    <property type="entry name" value="MFE-2_hydrat-2_N"/>
    <property type="match status" value="1"/>
</dbReference>
<keyword evidence="8" id="KW-0413">Isomerase</keyword>
<dbReference type="GO" id="GO:0018812">
    <property type="term" value="F:3-hydroxyacyl-CoA dehydratase activity"/>
    <property type="evidence" value="ECO:0007669"/>
    <property type="project" value="UniProtKB-ARBA"/>
</dbReference>
<dbReference type="InterPro" id="IPR002539">
    <property type="entry name" value="MaoC-like_dom"/>
</dbReference>
<dbReference type="InterPro" id="IPR002347">
    <property type="entry name" value="SDR_fam"/>
</dbReference>
<evidence type="ECO:0000256" key="1">
    <source>
        <dbReference type="ARBA" id="ARBA00004275"/>
    </source>
</evidence>
<evidence type="ECO:0000256" key="6">
    <source>
        <dbReference type="ARBA" id="ARBA00023098"/>
    </source>
</evidence>
<dbReference type="Gene3D" id="1.10.287.4290">
    <property type="match status" value="1"/>
</dbReference>
<dbReference type="Gene3D" id="3.10.129.10">
    <property type="entry name" value="Hotdog Thioesterase"/>
    <property type="match status" value="1"/>
</dbReference>
<dbReference type="InterPro" id="IPR003033">
    <property type="entry name" value="SCP2_sterol-bd_dom"/>
</dbReference>
<dbReference type="InterPro" id="IPR036291">
    <property type="entry name" value="NAD(P)-bd_dom_sf"/>
</dbReference>
<dbReference type="InterPro" id="IPR054357">
    <property type="entry name" value="MFE-2_N"/>
</dbReference>
<evidence type="ECO:0000256" key="8">
    <source>
        <dbReference type="ARBA" id="ARBA00023235"/>
    </source>
</evidence>
<evidence type="ECO:0000256" key="10">
    <source>
        <dbReference type="ARBA" id="ARBA00073497"/>
    </source>
</evidence>
<dbReference type="CDD" id="cd03448">
    <property type="entry name" value="HDE_HSD"/>
    <property type="match status" value="1"/>
</dbReference>
<keyword evidence="6" id="KW-0443">Lipid metabolism</keyword>
<dbReference type="PROSITE" id="PS00061">
    <property type="entry name" value="ADH_SHORT"/>
    <property type="match status" value="1"/>
</dbReference>
<dbReference type="PANTHER" id="PTHR45024">
    <property type="entry name" value="DEHYDROGENASES, SHORT CHAIN"/>
    <property type="match status" value="1"/>
</dbReference>
<dbReference type="Proteomes" id="UP000682892">
    <property type="component" value="Unassembled WGS sequence"/>
</dbReference>
<dbReference type="GO" id="GO:0005777">
    <property type="term" value="C:peroxisome"/>
    <property type="evidence" value="ECO:0007669"/>
    <property type="project" value="UniProtKB-SubCell"/>
</dbReference>
<dbReference type="SMR" id="A0A1S4FFC3"/>
<gene>
    <name evidence="12" type="ORF">AaeL_AAEL007023</name>
</gene>
<dbReference type="FunFam" id="3.10.129.10:FF:000013">
    <property type="entry name" value="Peroxisomal multifunctional enzyme type 2"/>
    <property type="match status" value="1"/>
</dbReference>
<dbReference type="Pfam" id="PF00106">
    <property type="entry name" value="adh_short"/>
    <property type="match status" value="1"/>
</dbReference>
<dbReference type="KEGG" id="aag:5568633"/>
<dbReference type="InterPro" id="IPR051687">
    <property type="entry name" value="Peroxisomal_Beta-Oxidation"/>
</dbReference>
<dbReference type="InterPro" id="IPR020904">
    <property type="entry name" value="Sc_DH/Rdtase_CS"/>
</dbReference>